<feature type="transmembrane region" description="Helical" evidence="5">
    <location>
        <begin position="211"/>
        <end position="236"/>
    </location>
</feature>
<evidence type="ECO:0000256" key="4">
    <source>
        <dbReference type="ARBA" id="ARBA00023136"/>
    </source>
</evidence>
<keyword evidence="4 5" id="KW-0472">Membrane</keyword>
<dbReference type="InterPro" id="IPR037185">
    <property type="entry name" value="EmrE-like"/>
</dbReference>
<dbReference type="InterPro" id="IPR050638">
    <property type="entry name" value="AA-Vitamin_Transporters"/>
</dbReference>
<accession>A0A0M4LGX4</accession>
<keyword evidence="3 5" id="KW-1133">Transmembrane helix</keyword>
<organism evidence="7 8">
    <name type="scientific">Candidatus Pseudothioglobus singularis PS1</name>
    <dbReference type="NCBI Taxonomy" id="1125411"/>
    <lineage>
        <taxon>Bacteria</taxon>
        <taxon>Pseudomonadati</taxon>
        <taxon>Pseudomonadota</taxon>
        <taxon>Gammaproteobacteria</taxon>
        <taxon>Candidatus Pseudothioglobaceae</taxon>
        <taxon>Candidatus Pseudothioglobus</taxon>
    </lineage>
</organism>
<proteinExistence type="predicted"/>
<dbReference type="RefSeq" id="WP_053820071.1">
    <property type="nucleotide sequence ID" value="NZ_CP006911.1"/>
</dbReference>
<feature type="transmembrane region" description="Helical" evidence="5">
    <location>
        <begin position="267"/>
        <end position="285"/>
    </location>
</feature>
<dbReference type="AlphaFoldDB" id="A0A0M4LGX4"/>
<dbReference type="PANTHER" id="PTHR32322">
    <property type="entry name" value="INNER MEMBRANE TRANSPORTER"/>
    <property type="match status" value="1"/>
</dbReference>
<keyword evidence="8" id="KW-1185">Reference proteome</keyword>
<dbReference type="STRING" id="1125411.W908_04315"/>
<feature type="transmembrane region" description="Helical" evidence="5">
    <location>
        <begin position="68"/>
        <end position="86"/>
    </location>
</feature>
<dbReference type="OrthoDB" id="9810556at2"/>
<dbReference type="PANTHER" id="PTHR32322:SF9">
    <property type="entry name" value="AMINO-ACID METABOLITE EFFLUX PUMP-RELATED"/>
    <property type="match status" value="1"/>
</dbReference>
<sequence>MSINKRSYQLLGLLVIVWGSSFLLIDRALLFFTPEQVVGYRLVIGAITMFAIALYYGKSFPRTITPWLHFIVYAVIGNILPYLLIATGQLTITSGMAGLLMAFMPLVTLVLAHIFLPNDKLTRFKILGFIIGISGVLFILGPSINNGNNTLFGVLLVLGAACAYAINTIIASRLPSYDPLVSSASVLLVASLLSFFIWPNIFFINFSNIPFISGVSIILLGALPTGIAAFLYFIIINTAGATFLSNINYLIPVVAFFLGALLLGEDILWQNILALLLIISGIFISRKNT</sequence>
<evidence type="ECO:0000256" key="5">
    <source>
        <dbReference type="SAM" id="Phobius"/>
    </source>
</evidence>
<evidence type="ECO:0000259" key="6">
    <source>
        <dbReference type="Pfam" id="PF00892"/>
    </source>
</evidence>
<dbReference type="SUPFAM" id="SSF103481">
    <property type="entry name" value="Multidrug resistance efflux transporter EmrE"/>
    <property type="match status" value="2"/>
</dbReference>
<feature type="transmembrane region" description="Helical" evidence="5">
    <location>
        <begin position="126"/>
        <end position="144"/>
    </location>
</feature>
<dbReference type="Pfam" id="PF00892">
    <property type="entry name" value="EamA"/>
    <property type="match status" value="2"/>
</dbReference>
<dbReference type="KEGG" id="tsn:W908_04315"/>
<name>A0A0M4LGX4_9GAMM</name>
<dbReference type="EMBL" id="CP006911">
    <property type="protein sequence ID" value="ALE02680.1"/>
    <property type="molecule type" value="Genomic_DNA"/>
</dbReference>
<evidence type="ECO:0000256" key="3">
    <source>
        <dbReference type="ARBA" id="ARBA00022989"/>
    </source>
</evidence>
<dbReference type="Proteomes" id="UP000068905">
    <property type="component" value="Chromosome"/>
</dbReference>
<feature type="transmembrane region" description="Helical" evidence="5">
    <location>
        <begin position="184"/>
        <end position="205"/>
    </location>
</feature>
<comment type="subcellular location">
    <subcellularLocation>
        <location evidence="1">Membrane</location>
        <topology evidence="1">Multi-pass membrane protein</topology>
    </subcellularLocation>
</comment>
<protein>
    <recommendedName>
        <fullName evidence="6">EamA domain-containing protein</fullName>
    </recommendedName>
</protein>
<feature type="transmembrane region" description="Helical" evidence="5">
    <location>
        <begin position="150"/>
        <end position="172"/>
    </location>
</feature>
<keyword evidence="2 5" id="KW-0812">Transmembrane</keyword>
<gene>
    <name evidence="7" type="ORF">W908_04315</name>
</gene>
<dbReference type="GO" id="GO:0016020">
    <property type="term" value="C:membrane"/>
    <property type="evidence" value="ECO:0007669"/>
    <property type="project" value="UniProtKB-SubCell"/>
</dbReference>
<feature type="transmembrane region" description="Helical" evidence="5">
    <location>
        <begin position="92"/>
        <end position="114"/>
    </location>
</feature>
<feature type="domain" description="EamA" evidence="6">
    <location>
        <begin position="152"/>
        <end position="284"/>
    </location>
</feature>
<feature type="transmembrane region" description="Helical" evidence="5">
    <location>
        <begin position="38"/>
        <end position="56"/>
    </location>
</feature>
<evidence type="ECO:0000313" key="7">
    <source>
        <dbReference type="EMBL" id="ALE02680.1"/>
    </source>
</evidence>
<feature type="transmembrane region" description="Helical" evidence="5">
    <location>
        <begin position="12"/>
        <end position="32"/>
    </location>
</feature>
<evidence type="ECO:0000256" key="1">
    <source>
        <dbReference type="ARBA" id="ARBA00004141"/>
    </source>
</evidence>
<feature type="domain" description="EamA" evidence="6">
    <location>
        <begin position="13"/>
        <end position="140"/>
    </location>
</feature>
<evidence type="ECO:0000313" key="8">
    <source>
        <dbReference type="Proteomes" id="UP000068905"/>
    </source>
</evidence>
<dbReference type="InterPro" id="IPR000620">
    <property type="entry name" value="EamA_dom"/>
</dbReference>
<reference evidence="7 8" key="1">
    <citation type="journal article" date="2015" name="Genome Announc.">
        <title>Genome Sequence of 'Candidatus Thioglobus singularis' Strain PS1, a Mixotroph from the SUP05 Clade of Marine Gammaproteobacteria.</title>
        <authorList>
            <person name="Marshall K.T."/>
            <person name="Morris R.M."/>
        </authorList>
    </citation>
    <scope>NUCLEOTIDE SEQUENCE [LARGE SCALE GENOMIC DNA]</scope>
    <source>
        <strain evidence="7 8">PS1</strain>
    </source>
</reference>
<evidence type="ECO:0000256" key="2">
    <source>
        <dbReference type="ARBA" id="ARBA00022692"/>
    </source>
</evidence>
<feature type="transmembrane region" description="Helical" evidence="5">
    <location>
        <begin position="243"/>
        <end position="261"/>
    </location>
</feature>